<evidence type="ECO:0008006" key="2">
    <source>
        <dbReference type="Google" id="ProtNLM"/>
    </source>
</evidence>
<name>C3ZB05_BRAFL</name>
<dbReference type="STRING" id="7739.C3ZB05"/>
<sequence>MKGDAVKVTQNRDCPFQMYELQWIQSFKDQFKRAKEEWCDEKGTFARMFLFIIIQVNLQLSDDFEYGHTWSMPNSRVARKEPREDSDKWSMLEVIRWVDDHHVLVKWAPTTRTWPDSLVDLRYNKELARTLDNNCCNSGMKAKIGFTAAQPRQHRTNNGFIEHYVLQDANLNKEDLKPIFKKPYTKYQAFRNAGETKCPCFQPVHRWTHKTDIFTMDLVLMIPIHIEAHWCMALGKINSRKGIHITVATLSKRCFRLAEGVRDEALREMGEGLQRKVNRQIQKCGRVVVSLRSAGNFLGLSNTQMLSQRGQDGPNDNSAFLRWLRKFLKCHLRLGQSGTVSTEI</sequence>
<gene>
    <name evidence="1" type="ORF">BRAFLDRAFT_68529</name>
</gene>
<dbReference type="InParanoid" id="C3ZB05"/>
<evidence type="ECO:0000313" key="1">
    <source>
        <dbReference type="EMBL" id="EEN50042.1"/>
    </source>
</evidence>
<dbReference type="EMBL" id="GG666603">
    <property type="protein sequence ID" value="EEN50042.1"/>
    <property type="molecule type" value="Genomic_DNA"/>
</dbReference>
<dbReference type="InterPro" id="IPR038765">
    <property type="entry name" value="Papain-like_cys_pep_sf"/>
</dbReference>
<dbReference type="SUPFAM" id="SSF54001">
    <property type="entry name" value="Cysteine proteinases"/>
    <property type="match status" value="1"/>
</dbReference>
<dbReference type="Gene3D" id="3.30.310.130">
    <property type="entry name" value="Ubiquitin-related"/>
    <property type="match status" value="1"/>
</dbReference>
<protein>
    <recommendedName>
        <fullName evidence="2">Ubiquitin-like protease family profile domain-containing protein</fullName>
    </recommendedName>
</protein>
<proteinExistence type="predicted"/>
<accession>C3ZB05</accession>
<organism>
    <name type="scientific">Branchiostoma floridae</name>
    <name type="common">Florida lancelet</name>
    <name type="synonym">Amphioxus</name>
    <dbReference type="NCBI Taxonomy" id="7739"/>
    <lineage>
        <taxon>Eukaryota</taxon>
        <taxon>Metazoa</taxon>
        <taxon>Chordata</taxon>
        <taxon>Cephalochordata</taxon>
        <taxon>Leptocardii</taxon>
        <taxon>Amphioxiformes</taxon>
        <taxon>Branchiostomatidae</taxon>
        <taxon>Branchiostoma</taxon>
    </lineage>
</organism>
<reference evidence="1" key="1">
    <citation type="journal article" date="2008" name="Nature">
        <title>The amphioxus genome and the evolution of the chordate karyotype.</title>
        <authorList>
            <consortium name="US DOE Joint Genome Institute (JGI-PGF)"/>
            <person name="Putnam N.H."/>
            <person name="Butts T."/>
            <person name="Ferrier D.E.K."/>
            <person name="Furlong R.F."/>
            <person name="Hellsten U."/>
            <person name="Kawashima T."/>
            <person name="Robinson-Rechavi M."/>
            <person name="Shoguchi E."/>
            <person name="Terry A."/>
            <person name="Yu J.-K."/>
            <person name="Benito-Gutierrez E.L."/>
            <person name="Dubchak I."/>
            <person name="Garcia-Fernandez J."/>
            <person name="Gibson-Brown J.J."/>
            <person name="Grigoriev I.V."/>
            <person name="Horton A.C."/>
            <person name="de Jong P.J."/>
            <person name="Jurka J."/>
            <person name="Kapitonov V.V."/>
            <person name="Kohara Y."/>
            <person name="Kuroki Y."/>
            <person name="Lindquist E."/>
            <person name="Lucas S."/>
            <person name="Osoegawa K."/>
            <person name="Pennacchio L.A."/>
            <person name="Salamov A.A."/>
            <person name="Satou Y."/>
            <person name="Sauka-Spengler T."/>
            <person name="Schmutz J."/>
            <person name="Shin-I T."/>
            <person name="Toyoda A."/>
            <person name="Bronner-Fraser M."/>
            <person name="Fujiyama A."/>
            <person name="Holland L.Z."/>
            <person name="Holland P.W.H."/>
            <person name="Satoh N."/>
            <person name="Rokhsar D.S."/>
        </authorList>
    </citation>
    <scope>NUCLEOTIDE SEQUENCE [LARGE SCALE GENOMIC DNA]</scope>
    <source>
        <strain evidence="1">S238N-H82</strain>
        <tissue evidence="1">Testes</tissue>
    </source>
</reference>
<dbReference type="AlphaFoldDB" id="C3ZB05"/>